<evidence type="ECO:0000313" key="4">
    <source>
        <dbReference type="Proteomes" id="UP000514713"/>
    </source>
</evidence>
<dbReference type="EMBL" id="CP054698">
    <property type="protein sequence ID" value="QMS88244.1"/>
    <property type="molecule type" value="Genomic_DNA"/>
</dbReference>
<dbReference type="Proteomes" id="UP000514713">
    <property type="component" value="Chromosome"/>
</dbReference>
<keyword evidence="2" id="KW-0812">Transmembrane</keyword>
<feature type="region of interest" description="Disordered" evidence="1">
    <location>
        <begin position="31"/>
        <end position="50"/>
    </location>
</feature>
<protein>
    <submittedName>
        <fullName evidence="3">Uncharacterized protein</fullName>
    </submittedName>
</protein>
<dbReference type="AlphaFoldDB" id="A0A7D7QJC1"/>
<organism evidence="3 4">
    <name type="scientific">Nostoc edaphicum CCNP1411</name>
    <dbReference type="NCBI Taxonomy" id="1472755"/>
    <lineage>
        <taxon>Bacteria</taxon>
        <taxon>Bacillati</taxon>
        <taxon>Cyanobacteriota</taxon>
        <taxon>Cyanophyceae</taxon>
        <taxon>Nostocales</taxon>
        <taxon>Nostocaceae</taxon>
        <taxon>Nostoc</taxon>
    </lineage>
</organism>
<proteinExistence type="predicted"/>
<reference evidence="4" key="1">
    <citation type="submission" date="2020-06" db="EMBL/GenBank/DDBJ databases">
        <title>Nostoc edaphicum CCNP1411 genome.</title>
        <authorList>
            <person name="Fidor A."/>
            <person name="Grabski M."/>
            <person name="Gawor J."/>
            <person name="Gromadka R."/>
            <person name="Wegrzyn G."/>
            <person name="Mazur-Marzec H."/>
        </authorList>
    </citation>
    <scope>NUCLEOTIDE SEQUENCE [LARGE SCALE GENOMIC DNA]</scope>
    <source>
        <strain evidence="4">CCNP1411</strain>
    </source>
</reference>
<keyword evidence="4" id="KW-1185">Reference proteome</keyword>
<feature type="compositionally biased region" description="Polar residues" evidence="1">
    <location>
        <begin position="31"/>
        <end position="42"/>
    </location>
</feature>
<keyword evidence="2" id="KW-0472">Membrane</keyword>
<dbReference type="KEGG" id="ned:HUN01_11805"/>
<evidence type="ECO:0000256" key="1">
    <source>
        <dbReference type="SAM" id="MobiDB-lite"/>
    </source>
</evidence>
<accession>A0A7D7QJC1</accession>
<gene>
    <name evidence="3" type="ORF">HUN01_11805</name>
</gene>
<evidence type="ECO:0000256" key="2">
    <source>
        <dbReference type="SAM" id="Phobius"/>
    </source>
</evidence>
<dbReference type="RefSeq" id="WP_181931425.1">
    <property type="nucleotide sequence ID" value="NZ_CP054698.1"/>
</dbReference>
<feature type="transmembrane region" description="Helical" evidence="2">
    <location>
        <begin position="7"/>
        <end position="27"/>
    </location>
</feature>
<name>A0A7D7QJC1_9NOSO</name>
<sequence>MRYSIMLQIVTSITLILVSGAALFAWIQNRPPETTEPTGNKNLNERAILN</sequence>
<evidence type="ECO:0000313" key="3">
    <source>
        <dbReference type="EMBL" id="QMS88244.1"/>
    </source>
</evidence>
<keyword evidence="2" id="KW-1133">Transmembrane helix</keyword>